<evidence type="ECO:0000256" key="1">
    <source>
        <dbReference type="SAM" id="MobiDB-lite"/>
    </source>
</evidence>
<reference evidence="2" key="1">
    <citation type="submission" date="2019-10" db="EMBL/GenBank/DDBJ databases">
        <title>Conservation and host-specific expression of non-tandemly repeated heterogenous ribosome RNA gene in arbuscular mycorrhizal fungi.</title>
        <authorList>
            <person name="Maeda T."/>
            <person name="Kobayashi Y."/>
            <person name="Nakagawa T."/>
            <person name="Ezawa T."/>
            <person name="Yamaguchi K."/>
            <person name="Bino T."/>
            <person name="Nishimoto Y."/>
            <person name="Shigenobu S."/>
            <person name="Kawaguchi M."/>
        </authorList>
    </citation>
    <scope>NUCLEOTIDE SEQUENCE</scope>
    <source>
        <strain evidence="2">HR1</strain>
    </source>
</reference>
<comment type="caution">
    <text evidence="2">The sequence shown here is derived from an EMBL/GenBank/DDBJ whole genome shotgun (WGS) entry which is preliminary data.</text>
</comment>
<protein>
    <submittedName>
        <fullName evidence="2">Uncharacterized protein</fullName>
    </submittedName>
</protein>
<dbReference type="AlphaFoldDB" id="A0A8H3L878"/>
<feature type="compositionally biased region" description="Basic and acidic residues" evidence="1">
    <location>
        <begin position="43"/>
        <end position="59"/>
    </location>
</feature>
<dbReference type="OrthoDB" id="10525896at2759"/>
<gene>
    <name evidence="2" type="ORF">RCL2_000818400</name>
</gene>
<dbReference type="EMBL" id="BLAL01000053">
    <property type="protein sequence ID" value="GES80924.1"/>
    <property type="molecule type" value="Genomic_DNA"/>
</dbReference>
<organism evidence="2 3">
    <name type="scientific">Rhizophagus clarus</name>
    <dbReference type="NCBI Taxonomy" id="94130"/>
    <lineage>
        <taxon>Eukaryota</taxon>
        <taxon>Fungi</taxon>
        <taxon>Fungi incertae sedis</taxon>
        <taxon>Mucoromycota</taxon>
        <taxon>Glomeromycotina</taxon>
        <taxon>Glomeromycetes</taxon>
        <taxon>Glomerales</taxon>
        <taxon>Glomeraceae</taxon>
        <taxon>Rhizophagus</taxon>
    </lineage>
</organism>
<sequence length="81" mass="9653">MFYHVILEKPWNSSPSELELRFFQNLEDDKNNGITNEFENLDNDLKEVQKQRDESRRPLQEIQPQPFGPDIASELFKQNLC</sequence>
<name>A0A8H3L878_9GLOM</name>
<proteinExistence type="predicted"/>
<evidence type="ECO:0000313" key="2">
    <source>
        <dbReference type="EMBL" id="GES80924.1"/>
    </source>
</evidence>
<accession>A0A8H3L878</accession>
<evidence type="ECO:0000313" key="3">
    <source>
        <dbReference type="Proteomes" id="UP000615446"/>
    </source>
</evidence>
<feature type="region of interest" description="Disordered" evidence="1">
    <location>
        <begin position="34"/>
        <end position="70"/>
    </location>
</feature>
<dbReference type="Proteomes" id="UP000615446">
    <property type="component" value="Unassembled WGS sequence"/>
</dbReference>